<dbReference type="Proteomes" id="UP001200145">
    <property type="component" value="Unassembled WGS sequence"/>
</dbReference>
<proteinExistence type="inferred from homology"/>
<dbReference type="Gene3D" id="2.40.420.20">
    <property type="match status" value="1"/>
</dbReference>
<organism evidence="6 7">
    <name type="scientific">Flavihumibacter fluminis</name>
    <dbReference type="NCBI Taxonomy" id="2909236"/>
    <lineage>
        <taxon>Bacteria</taxon>
        <taxon>Pseudomonadati</taxon>
        <taxon>Bacteroidota</taxon>
        <taxon>Chitinophagia</taxon>
        <taxon>Chitinophagales</taxon>
        <taxon>Chitinophagaceae</taxon>
        <taxon>Flavihumibacter</taxon>
    </lineage>
</organism>
<dbReference type="Gene3D" id="1.10.287.470">
    <property type="entry name" value="Helix hairpin bin"/>
    <property type="match status" value="1"/>
</dbReference>
<reference evidence="6 7" key="1">
    <citation type="submission" date="2022-01" db="EMBL/GenBank/DDBJ databases">
        <title>Flavihumibacter sp. nov., isolated from sediment of a river.</title>
        <authorList>
            <person name="Liu H."/>
        </authorList>
    </citation>
    <scope>NUCLEOTIDE SEQUENCE [LARGE SCALE GENOMIC DNA]</scope>
    <source>
        <strain evidence="6 7">RY-1</strain>
    </source>
</reference>
<evidence type="ECO:0000256" key="2">
    <source>
        <dbReference type="SAM" id="Coils"/>
    </source>
</evidence>
<dbReference type="Gene3D" id="2.40.50.100">
    <property type="match status" value="1"/>
</dbReference>
<evidence type="ECO:0000313" key="7">
    <source>
        <dbReference type="Proteomes" id="UP001200145"/>
    </source>
</evidence>
<dbReference type="NCBIfam" id="TIGR01730">
    <property type="entry name" value="RND_mfp"/>
    <property type="match status" value="1"/>
</dbReference>
<feature type="domain" description="CzcB-like barrel-sandwich hybrid" evidence="4">
    <location>
        <begin position="79"/>
        <end position="199"/>
    </location>
</feature>
<evidence type="ECO:0000259" key="5">
    <source>
        <dbReference type="Pfam" id="PF25989"/>
    </source>
</evidence>
<keyword evidence="7" id="KW-1185">Reference proteome</keyword>
<sequence length="355" mass="38198">MKKYSKILLTVLIIGASLYAIVTVLKKNKAEAAEKTAIVAATNATVAVRVDTVQFSNPAIALTANGNFEPFQELSFSAEKPGRVVNVLVKEGDYVRKGLALATIRVDQLNVDLQTAEANYKTAETDLQRYENAFRTGGVTQQQLDQARLNLANAKSRLQQAGINLGDATIRATIDGLINARKIEPGSVVSPGTPLFDIVNISKLKLKVHVNEAQVAQLKVGKQVKITVSVFPDKNFTGKISFIAAKADQALNFPVEIDLGANPGNLIKAGMFGTAEFDFEQQKPVLLIPRSAFVGSVNSNEVFVVRNNKATLVKLTSGRVLDNQVEILDGLQEGDLVITSGQINLTNGTEVSIIP</sequence>
<keyword evidence="2" id="KW-0175">Coiled coil</keyword>
<dbReference type="RefSeq" id="WP_234866092.1">
    <property type="nucleotide sequence ID" value="NZ_JAKEVY010000002.1"/>
</dbReference>
<feature type="domain" description="YknX-like C-terminal permuted SH3-like" evidence="5">
    <location>
        <begin position="286"/>
        <end position="352"/>
    </location>
</feature>
<dbReference type="Pfam" id="PF25954">
    <property type="entry name" value="Beta-barrel_RND_2"/>
    <property type="match status" value="1"/>
</dbReference>
<dbReference type="Gene3D" id="2.40.30.170">
    <property type="match status" value="1"/>
</dbReference>
<dbReference type="SUPFAM" id="SSF111369">
    <property type="entry name" value="HlyD-like secretion proteins"/>
    <property type="match status" value="1"/>
</dbReference>
<dbReference type="InterPro" id="IPR058792">
    <property type="entry name" value="Beta-barrel_RND_2"/>
</dbReference>
<dbReference type="Pfam" id="PF25973">
    <property type="entry name" value="BSH_CzcB"/>
    <property type="match status" value="1"/>
</dbReference>
<dbReference type="PANTHER" id="PTHR30469">
    <property type="entry name" value="MULTIDRUG RESISTANCE PROTEIN MDTA"/>
    <property type="match status" value="1"/>
</dbReference>
<comment type="similarity">
    <text evidence="1">Belongs to the membrane fusion protein (MFP) (TC 8.A.1) family.</text>
</comment>
<name>A0ABS9BJ45_9BACT</name>
<evidence type="ECO:0000259" key="3">
    <source>
        <dbReference type="Pfam" id="PF25954"/>
    </source>
</evidence>
<accession>A0ABS9BJ45</accession>
<gene>
    <name evidence="6" type="ORF">L0U88_10955</name>
</gene>
<dbReference type="InterPro" id="IPR058647">
    <property type="entry name" value="BSH_CzcB-like"/>
</dbReference>
<feature type="coiled-coil region" evidence="2">
    <location>
        <begin position="99"/>
        <end position="164"/>
    </location>
</feature>
<dbReference type="EMBL" id="JAKEVY010000002">
    <property type="protein sequence ID" value="MCF1715143.1"/>
    <property type="molecule type" value="Genomic_DNA"/>
</dbReference>
<evidence type="ECO:0000259" key="4">
    <source>
        <dbReference type="Pfam" id="PF25973"/>
    </source>
</evidence>
<evidence type="ECO:0000313" key="6">
    <source>
        <dbReference type="EMBL" id="MCF1715143.1"/>
    </source>
</evidence>
<feature type="domain" description="CusB-like beta-barrel" evidence="3">
    <location>
        <begin position="206"/>
        <end position="277"/>
    </location>
</feature>
<comment type="caution">
    <text evidence="6">The sequence shown here is derived from an EMBL/GenBank/DDBJ whole genome shotgun (WGS) entry which is preliminary data.</text>
</comment>
<dbReference type="InterPro" id="IPR006143">
    <property type="entry name" value="RND_pump_MFP"/>
</dbReference>
<dbReference type="InterPro" id="IPR058637">
    <property type="entry name" value="YknX-like_C"/>
</dbReference>
<dbReference type="Pfam" id="PF25989">
    <property type="entry name" value="YknX_C"/>
    <property type="match status" value="1"/>
</dbReference>
<evidence type="ECO:0000256" key="1">
    <source>
        <dbReference type="ARBA" id="ARBA00009477"/>
    </source>
</evidence>
<protein>
    <submittedName>
        <fullName evidence="6">Efflux RND transporter periplasmic adaptor subunit</fullName>
    </submittedName>
</protein>